<evidence type="ECO:0000256" key="5">
    <source>
        <dbReference type="ARBA" id="ARBA00023136"/>
    </source>
</evidence>
<reference evidence="8 9" key="1">
    <citation type="submission" date="2021-03" db="EMBL/GenBank/DDBJ databases">
        <title>Sequencing the genomes of 1000 actinobacteria strains.</title>
        <authorList>
            <person name="Klenk H.-P."/>
        </authorList>
    </citation>
    <scope>NUCLEOTIDE SEQUENCE [LARGE SCALE GENOMIC DNA]</scope>
    <source>
        <strain evidence="8 9">DSM 12544</strain>
    </source>
</reference>
<keyword evidence="5 7" id="KW-0472">Membrane</keyword>
<proteinExistence type="predicted"/>
<feature type="compositionally biased region" description="Basic and acidic residues" evidence="6">
    <location>
        <begin position="124"/>
        <end position="134"/>
    </location>
</feature>
<comment type="caution">
    <text evidence="8">The sequence shown here is derived from an EMBL/GenBank/DDBJ whole genome shotgun (WGS) entry which is preliminary data.</text>
</comment>
<accession>A0ABS4T4N9</accession>
<feature type="transmembrane region" description="Helical" evidence="7">
    <location>
        <begin position="73"/>
        <end position="91"/>
    </location>
</feature>
<keyword evidence="9" id="KW-1185">Reference proteome</keyword>
<keyword evidence="2" id="KW-1003">Cell membrane</keyword>
<evidence type="ECO:0000256" key="3">
    <source>
        <dbReference type="ARBA" id="ARBA00022692"/>
    </source>
</evidence>
<feature type="transmembrane region" description="Helical" evidence="7">
    <location>
        <begin position="201"/>
        <end position="225"/>
    </location>
</feature>
<dbReference type="PANTHER" id="PTHR30086">
    <property type="entry name" value="ARGININE EXPORTER PROTEIN ARGO"/>
    <property type="match status" value="1"/>
</dbReference>
<evidence type="ECO:0000313" key="9">
    <source>
        <dbReference type="Proteomes" id="UP001519331"/>
    </source>
</evidence>
<dbReference type="Pfam" id="PF01810">
    <property type="entry name" value="LysE"/>
    <property type="match status" value="1"/>
</dbReference>
<organism evidence="8 9">
    <name type="scientific">Nesterenkonia lacusekhoensis</name>
    <dbReference type="NCBI Taxonomy" id="150832"/>
    <lineage>
        <taxon>Bacteria</taxon>
        <taxon>Bacillati</taxon>
        <taxon>Actinomycetota</taxon>
        <taxon>Actinomycetes</taxon>
        <taxon>Micrococcales</taxon>
        <taxon>Micrococcaceae</taxon>
        <taxon>Nesterenkonia</taxon>
    </lineage>
</organism>
<keyword evidence="3 7" id="KW-0812">Transmembrane</keyword>
<dbReference type="EMBL" id="JAGINX010000001">
    <property type="protein sequence ID" value="MBP2319414.1"/>
    <property type="molecule type" value="Genomic_DNA"/>
</dbReference>
<comment type="subcellular location">
    <subcellularLocation>
        <location evidence="1">Cell membrane</location>
        <topology evidence="1">Multi-pass membrane protein</topology>
    </subcellularLocation>
</comment>
<feature type="transmembrane region" description="Helical" evidence="7">
    <location>
        <begin position="237"/>
        <end position="256"/>
    </location>
</feature>
<evidence type="ECO:0000256" key="7">
    <source>
        <dbReference type="SAM" id="Phobius"/>
    </source>
</evidence>
<name>A0ABS4T4N9_9MICC</name>
<dbReference type="RefSeq" id="WP_210050660.1">
    <property type="nucleotide sequence ID" value="NZ_JAGINX010000001.1"/>
</dbReference>
<protein>
    <submittedName>
        <fullName evidence="8">L-lysine exporter family protein LysE/ArgO</fullName>
    </submittedName>
</protein>
<gene>
    <name evidence="8" type="ORF">JOF45_002433</name>
</gene>
<feature type="region of interest" description="Disordered" evidence="6">
    <location>
        <begin position="124"/>
        <end position="148"/>
    </location>
</feature>
<evidence type="ECO:0000256" key="1">
    <source>
        <dbReference type="ARBA" id="ARBA00004651"/>
    </source>
</evidence>
<evidence type="ECO:0000256" key="4">
    <source>
        <dbReference type="ARBA" id="ARBA00022989"/>
    </source>
</evidence>
<evidence type="ECO:0000256" key="2">
    <source>
        <dbReference type="ARBA" id="ARBA00022475"/>
    </source>
</evidence>
<dbReference type="PANTHER" id="PTHR30086:SF20">
    <property type="entry name" value="ARGININE EXPORTER PROTEIN ARGO-RELATED"/>
    <property type="match status" value="1"/>
</dbReference>
<feature type="transmembrane region" description="Helical" evidence="7">
    <location>
        <begin position="35"/>
        <end position="61"/>
    </location>
</feature>
<dbReference type="Proteomes" id="UP001519331">
    <property type="component" value="Unassembled WGS sequence"/>
</dbReference>
<sequence length="258" mass="26855">MTVLLTGLLTCLALIVAIGPQSVWLLRQGLRRDRVMLAIGCCLVGDLLLIGLGVAGVGVVLDHAPWLLDVIRWLGVAYLLWFAAGSFRSAFRPRQDLNLTGQSAAEQAGAPTTQPLRTVHVEMDSGETDSRQAPDADSATGAHADSRSATGTLEAVRVTKVSSVTSVAATGLSVSVLNPHAWVDTMVVLGTMANTFGDERWLFGAGAVLASATWFAVLGLGAAGLSRFLTSARTWTIIDLSVGVTMVAVAGLLAVGGF</sequence>
<dbReference type="InterPro" id="IPR001123">
    <property type="entry name" value="LeuE-type"/>
</dbReference>
<evidence type="ECO:0000256" key="6">
    <source>
        <dbReference type="SAM" id="MobiDB-lite"/>
    </source>
</evidence>
<keyword evidence="4 7" id="KW-1133">Transmembrane helix</keyword>
<evidence type="ECO:0000313" key="8">
    <source>
        <dbReference type="EMBL" id="MBP2319414.1"/>
    </source>
</evidence>